<feature type="transmembrane region" description="Helical" evidence="1">
    <location>
        <begin position="103"/>
        <end position="122"/>
    </location>
</feature>
<gene>
    <name evidence="3" type="ORF">FBZ92_1592</name>
</gene>
<feature type="domain" description="DUF6644" evidence="2">
    <location>
        <begin position="32"/>
        <end position="163"/>
    </location>
</feature>
<accession>A0A560HJZ8</accession>
<name>A0A560HJZ8_9PROT</name>
<proteinExistence type="predicted"/>
<dbReference type="Proteomes" id="UP000318050">
    <property type="component" value="Unassembled WGS sequence"/>
</dbReference>
<sequence>MDFMTLHEFSAELYKSAISRSIRDLTWVIPTTQSIHIVSVAVVVGAALVSDLRLAGVLATDETPQTVVRRYLPWLWTALAVLVATGTIMTVGEPNRVLTNAVFWTKMGLVLFAFVLTLLFRLPILRADFRLEHAPIRALVKPMAWASLLVWIAVIFCGRWIAYVI</sequence>
<feature type="transmembrane region" description="Helical" evidence="1">
    <location>
        <begin position="143"/>
        <end position="162"/>
    </location>
</feature>
<evidence type="ECO:0000313" key="3">
    <source>
        <dbReference type="EMBL" id="TWB46281.1"/>
    </source>
</evidence>
<reference evidence="3 4" key="1">
    <citation type="submission" date="2019-06" db="EMBL/GenBank/DDBJ databases">
        <title>Genomic Encyclopedia of Type Strains, Phase IV (KMG-V): Genome sequencing to study the core and pangenomes of soil and plant-associated prokaryotes.</title>
        <authorList>
            <person name="Whitman W."/>
        </authorList>
    </citation>
    <scope>NUCLEOTIDE SEQUENCE [LARGE SCALE GENOMIC DNA]</scope>
    <source>
        <strain evidence="3 4">BR 11140</strain>
    </source>
</reference>
<dbReference type="Pfam" id="PF20349">
    <property type="entry name" value="DUF6644"/>
    <property type="match status" value="1"/>
</dbReference>
<keyword evidence="1" id="KW-0472">Membrane</keyword>
<evidence type="ECO:0000256" key="1">
    <source>
        <dbReference type="SAM" id="Phobius"/>
    </source>
</evidence>
<dbReference type="InterPro" id="IPR046586">
    <property type="entry name" value="DUF6644"/>
</dbReference>
<evidence type="ECO:0000313" key="4">
    <source>
        <dbReference type="Proteomes" id="UP000318050"/>
    </source>
</evidence>
<organism evidence="3 4">
    <name type="scientific">Nitrospirillum amazonense</name>
    <dbReference type="NCBI Taxonomy" id="28077"/>
    <lineage>
        <taxon>Bacteria</taxon>
        <taxon>Pseudomonadati</taxon>
        <taxon>Pseudomonadota</taxon>
        <taxon>Alphaproteobacteria</taxon>
        <taxon>Rhodospirillales</taxon>
        <taxon>Azospirillaceae</taxon>
        <taxon>Nitrospirillum</taxon>
    </lineage>
</organism>
<dbReference type="AlphaFoldDB" id="A0A560HJZ8"/>
<keyword evidence="1" id="KW-0812">Transmembrane</keyword>
<feature type="transmembrane region" description="Helical" evidence="1">
    <location>
        <begin position="71"/>
        <end position="91"/>
    </location>
</feature>
<keyword evidence="1" id="KW-1133">Transmembrane helix</keyword>
<evidence type="ECO:0000259" key="2">
    <source>
        <dbReference type="Pfam" id="PF20349"/>
    </source>
</evidence>
<feature type="transmembrane region" description="Helical" evidence="1">
    <location>
        <begin position="35"/>
        <end position="59"/>
    </location>
</feature>
<comment type="caution">
    <text evidence="3">The sequence shown here is derived from an EMBL/GenBank/DDBJ whole genome shotgun (WGS) entry which is preliminary data.</text>
</comment>
<dbReference type="EMBL" id="VITT01000059">
    <property type="protein sequence ID" value="TWB46281.1"/>
    <property type="molecule type" value="Genomic_DNA"/>
</dbReference>
<protein>
    <recommendedName>
        <fullName evidence="2">DUF6644 domain-containing protein</fullName>
    </recommendedName>
</protein>